<evidence type="ECO:0000259" key="9">
    <source>
        <dbReference type="Pfam" id="PF14478"/>
    </source>
</evidence>
<feature type="domain" description="Transcobalamin-like C-terminal" evidence="9">
    <location>
        <begin position="61"/>
        <end position="133"/>
    </location>
</feature>
<accession>A0A1H9YCB0</accession>
<dbReference type="Gene3D" id="2.170.130.30">
    <property type="match status" value="2"/>
</dbReference>
<dbReference type="InterPro" id="IPR008930">
    <property type="entry name" value="Terpenoid_cyclase/PrenylTrfase"/>
</dbReference>
<reference evidence="10 11" key="1">
    <citation type="submission" date="2016-10" db="EMBL/GenBank/DDBJ databases">
        <authorList>
            <person name="de Groot N.N."/>
        </authorList>
    </citation>
    <scope>NUCLEOTIDE SEQUENCE [LARGE SCALE GENOMIC DNA]</scope>
    <source>
        <strain evidence="10 11">IBRC-M 10780</strain>
    </source>
</reference>
<keyword evidence="7" id="KW-1133">Transmembrane helix</keyword>
<gene>
    <name evidence="10" type="ORF">SAMN05216389_101298</name>
</gene>
<evidence type="ECO:0000256" key="4">
    <source>
        <dbReference type="ARBA" id="ARBA00022729"/>
    </source>
</evidence>
<proteinExistence type="predicted"/>
<dbReference type="InterPro" id="IPR019931">
    <property type="entry name" value="LPXTG_anchor"/>
</dbReference>
<dbReference type="Pfam" id="PF14478">
    <property type="entry name" value="DUF4430"/>
    <property type="match status" value="1"/>
</dbReference>
<dbReference type="Gene3D" id="1.50.10.20">
    <property type="match status" value="1"/>
</dbReference>
<dbReference type="CDD" id="cd00688">
    <property type="entry name" value="ISOPREN_C2_like"/>
    <property type="match status" value="1"/>
</dbReference>
<dbReference type="InterPro" id="IPR051588">
    <property type="entry name" value="Cobalamin_Transport"/>
</dbReference>
<evidence type="ECO:0000256" key="2">
    <source>
        <dbReference type="ARBA" id="ARBA00022512"/>
    </source>
</evidence>
<name>A0A1H9YCB0_9BACI</name>
<evidence type="ECO:0000256" key="3">
    <source>
        <dbReference type="ARBA" id="ARBA00022525"/>
    </source>
</evidence>
<protein>
    <submittedName>
        <fullName evidence="10">LPXTG-motif cell wall anchor domain-containing protein</fullName>
    </submittedName>
</protein>
<dbReference type="RefSeq" id="WP_090866088.1">
    <property type="nucleotide sequence ID" value="NZ_FOHE01000001.1"/>
</dbReference>
<dbReference type="SUPFAM" id="SSF48239">
    <property type="entry name" value="Terpenoid cyclases/Protein prenyltransferases"/>
    <property type="match status" value="1"/>
</dbReference>
<dbReference type="NCBIfam" id="TIGR01167">
    <property type="entry name" value="LPXTG_anchor"/>
    <property type="match status" value="1"/>
</dbReference>
<keyword evidence="11" id="KW-1185">Reference proteome</keyword>
<sequence length="832" mass="91853">MQIKSKKLAILLTILLVLSNITFLPQPTVHAEALEDAVTILALDEEGESVLPLTAVSIDDGDTAFDVLLEAGEEHHVEIAYDEYDFGNMVTAIGDVQQSDPYYWSFNVYGQGPEIGASAYEVENGEHILFTLTDNFSPSVPVTVSAIDLDGNAVINETEVTLMDGASAYDALYQAADKHGVTVDATVDDTYFTFINNIGSVVLGETDYWNIAVNEEALSTSVVAHQVQAGDHLQLTVENFEEDPEDIPSEEENPEEEETPNLPSISNKDIQSSVDEIKGYITENNISLAYGNEWWVWGVAHTEQEIPSSYVSSVEQRVKEIDGEFRSILDLDKVIIGLAAANTDATDVAGYNLVEKLINHRNFLSSSINMPIYGLLALDSGSYEAPKETRDQLIDFILEQEYEVGGWALFGDRPTADITGMALTALAPYQDRADVRAAIDRAVEYLSREQDDTSGYAEEFNGGDSSESVSQVIIGLTSVGIDPTSEAFTKDGGNLVQHLLKFKQNDGGYSHIIDDDYSMAMSTQQALLALVAYQKFVNGDKTTVYQFPLTEDDDGNQDDDDQPENPSNPDDDDSDRGPDHSEDPTKEELVITPTIENNKDEMKITVTLDDLEELSGHELVVIQPDKAREQPSMRIELAYDALKKIVDQGSSLIVDKGDVTLHIPHEILQQLVNEANNQPVEIILDKLEDKNAVGSVYNFTIKGNDQEIHDFNGNEITMVFEVDPDLVKNPEKVNVFYLNEETDKWEVIENSAYDASNHIVTATTDHFSTFGVFEIEEIQSGQKSNDEKEGSKGSGKELPKTATDMYNFLIAGMLLLVGGVILFVIQRRKARV</sequence>
<keyword evidence="5" id="KW-0572">Peptidoglycan-anchor</keyword>
<evidence type="ECO:0000313" key="11">
    <source>
        <dbReference type="Proteomes" id="UP000198618"/>
    </source>
</evidence>
<organism evidence="10 11">
    <name type="scientific">Oceanobacillus limi</name>
    <dbReference type="NCBI Taxonomy" id="930131"/>
    <lineage>
        <taxon>Bacteria</taxon>
        <taxon>Bacillati</taxon>
        <taxon>Bacillota</taxon>
        <taxon>Bacilli</taxon>
        <taxon>Bacillales</taxon>
        <taxon>Bacillaceae</taxon>
        <taxon>Oceanobacillus</taxon>
    </lineage>
</organism>
<dbReference type="InterPro" id="IPR027954">
    <property type="entry name" value="Transcobalamin-like_C"/>
</dbReference>
<dbReference type="Proteomes" id="UP000198618">
    <property type="component" value="Unassembled WGS sequence"/>
</dbReference>
<dbReference type="GO" id="GO:0005615">
    <property type="term" value="C:extracellular space"/>
    <property type="evidence" value="ECO:0007669"/>
    <property type="project" value="TreeGrafter"/>
</dbReference>
<keyword evidence="2" id="KW-0134">Cell wall</keyword>
<comment type="subcellular location">
    <subcellularLocation>
        <location evidence="1">Secreted</location>
        <location evidence="1">Cell wall</location>
        <topology evidence="1">Peptidoglycan-anchor</topology>
    </subcellularLocation>
</comment>
<evidence type="ECO:0000313" key="10">
    <source>
        <dbReference type="EMBL" id="SES66189.1"/>
    </source>
</evidence>
<evidence type="ECO:0000256" key="1">
    <source>
        <dbReference type="ARBA" id="ARBA00004168"/>
    </source>
</evidence>
<dbReference type="PANTHER" id="PTHR10559:SF18">
    <property type="entry name" value="TRANSCOBALAMIN II"/>
    <property type="match status" value="1"/>
</dbReference>
<feature type="domain" description="Gram-positive cocci surface proteins LPxTG" evidence="8">
    <location>
        <begin position="791"/>
        <end position="829"/>
    </location>
</feature>
<dbReference type="Pfam" id="PF00746">
    <property type="entry name" value="Gram_pos_anchor"/>
    <property type="match status" value="1"/>
</dbReference>
<dbReference type="STRING" id="930131.SAMN05216389_101298"/>
<feature type="transmembrane region" description="Helical" evidence="7">
    <location>
        <begin position="805"/>
        <end position="825"/>
    </location>
</feature>
<dbReference type="EMBL" id="FOHE01000001">
    <property type="protein sequence ID" value="SES66189.1"/>
    <property type="molecule type" value="Genomic_DNA"/>
</dbReference>
<dbReference type="GO" id="GO:0015889">
    <property type="term" value="P:cobalamin transport"/>
    <property type="evidence" value="ECO:0007669"/>
    <property type="project" value="TreeGrafter"/>
</dbReference>
<dbReference type="OrthoDB" id="411361at2"/>
<keyword evidence="4" id="KW-0732">Signal</keyword>
<feature type="compositionally biased region" description="Basic and acidic residues" evidence="6">
    <location>
        <begin position="575"/>
        <end position="588"/>
    </location>
</feature>
<dbReference type="PANTHER" id="PTHR10559">
    <property type="entry name" value="TRANSCOBALAMIN-1/GASTRIC INTRINSIC FACTOR"/>
    <property type="match status" value="1"/>
</dbReference>
<keyword evidence="3" id="KW-0964">Secreted</keyword>
<evidence type="ECO:0000259" key="8">
    <source>
        <dbReference type="Pfam" id="PF00746"/>
    </source>
</evidence>
<evidence type="ECO:0000256" key="5">
    <source>
        <dbReference type="ARBA" id="ARBA00023088"/>
    </source>
</evidence>
<feature type="region of interest" description="Disordered" evidence="6">
    <location>
        <begin position="241"/>
        <end position="268"/>
    </location>
</feature>
<dbReference type="GO" id="GO:0031419">
    <property type="term" value="F:cobalamin binding"/>
    <property type="evidence" value="ECO:0007669"/>
    <property type="project" value="TreeGrafter"/>
</dbReference>
<evidence type="ECO:0000256" key="6">
    <source>
        <dbReference type="SAM" id="MobiDB-lite"/>
    </source>
</evidence>
<keyword evidence="7" id="KW-0472">Membrane</keyword>
<feature type="compositionally biased region" description="Acidic residues" evidence="6">
    <location>
        <begin position="550"/>
        <end position="574"/>
    </location>
</feature>
<feature type="compositionally biased region" description="Acidic residues" evidence="6">
    <location>
        <begin position="241"/>
        <end position="259"/>
    </location>
</feature>
<evidence type="ECO:0000256" key="7">
    <source>
        <dbReference type="SAM" id="Phobius"/>
    </source>
</evidence>
<feature type="region of interest" description="Disordered" evidence="6">
    <location>
        <begin position="547"/>
        <end position="588"/>
    </location>
</feature>
<keyword evidence="7" id="KW-0812">Transmembrane</keyword>
<dbReference type="AlphaFoldDB" id="A0A1H9YCB0"/>